<dbReference type="PATRIC" id="fig|158899.10.peg.4076"/>
<name>A0A127PFZ8_9BURK</name>
<dbReference type="Proteomes" id="UP000072421">
    <property type="component" value="Chromosome"/>
</dbReference>
<reference evidence="2 3" key="1">
    <citation type="submission" date="2015-11" db="EMBL/GenBank/DDBJ databases">
        <title>Exploring the genomic traits of fungus-feeding bacterial genus Collimonas.</title>
        <authorList>
            <person name="Song C."/>
            <person name="Schmidt R."/>
            <person name="de Jager V."/>
            <person name="Krzyzanowska D."/>
            <person name="Jongedijk E."/>
            <person name="Cankar K."/>
            <person name="Beekwilder J."/>
            <person name="van Veen A."/>
            <person name="de Boer W."/>
            <person name="van Veen J.A."/>
            <person name="Garbeva P."/>
        </authorList>
    </citation>
    <scope>NUCLEOTIDE SEQUENCE [LARGE SCALE GENOMIC DNA]</scope>
    <source>
        <strain evidence="2 3">Ter6</strain>
    </source>
</reference>
<dbReference type="InterPro" id="IPR036477">
    <property type="entry name" value="Formyl_transf_N_sf"/>
</dbReference>
<evidence type="ECO:0000313" key="3">
    <source>
        <dbReference type="Proteomes" id="UP000072421"/>
    </source>
</evidence>
<evidence type="ECO:0000313" key="2">
    <source>
        <dbReference type="EMBL" id="AMO96718.1"/>
    </source>
</evidence>
<keyword evidence="2" id="KW-0808">Transferase</keyword>
<protein>
    <submittedName>
        <fullName evidence="2">Formyl transferase family protein</fullName>
    </submittedName>
</protein>
<dbReference type="InterPro" id="IPR002376">
    <property type="entry name" value="Formyl_transf_N"/>
</dbReference>
<dbReference type="GO" id="GO:0016740">
    <property type="term" value="F:transferase activity"/>
    <property type="evidence" value="ECO:0007669"/>
    <property type="project" value="UniProtKB-KW"/>
</dbReference>
<dbReference type="SUPFAM" id="SSF50486">
    <property type="entry name" value="FMT C-terminal domain-like"/>
    <property type="match status" value="1"/>
</dbReference>
<dbReference type="InterPro" id="IPR011034">
    <property type="entry name" value="Formyl_transferase-like_C_sf"/>
</dbReference>
<dbReference type="AlphaFoldDB" id="A0A127PFZ8"/>
<organism evidence="2">
    <name type="scientific">Collimonas fungivorans</name>
    <dbReference type="NCBI Taxonomy" id="158899"/>
    <lineage>
        <taxon>Bacteria</taxon>
        <taxon>Pseudomonadati</taxon>
        <taxon>Pseudomonadota</taxon>
        <taxon>Betaproteobacteria</taxon>
        <taxon>Burkholderiales</taxon>
        <taxon>Oxalobacteraceae</taxon>
        <taxon>Collimonas</taxon>
    </lineage>
</organism>
<dbReference type="EMBL" id="CP013232">
    <property type="protein sequence ID" value="AMO96718.1"/>
    <property type="molecule type" value="Genomic_DNA"/>
</dbReference>
<dbReference type="SUPFAM" id="SSF53328">
    <property type="entry name" value="Formyltransferase"/>
    <property type="match status" value="1"/>
</dbReference>
<gene>
    <name evidence="2" type="ORF">CFter6_4112</name>
</gene>
<sequence>MKLLIAGKSFIGCNSLRHARDMQAIGATGYTLLALPNAGDAAALSWEPSLRRTARQLDVNIVADIAAASLTAGDIFLSVEYDRKVRIEELGGARAYNLHLAALPGYRGCLNSSWPLRNGESAATATLHQLTEKMDAGPVIAARQFQVSPFHTAFDLYLLLQRHGFELLKEQFAGMLTADHVLQPQAAGQAVFYARDSIDFQALDVGDFERPARVVDGWVRSLIFPPRQFPRFGGRAIRGCECIALPRRERHRPGQVATGSGSHAVIACADGYVRFEFEGGWQ</sequence>
<proteinExistence type="predicted"/>
<accession>A0A127PFZ8</accession>
<dbReference type="Gene3D" id="3.40.50.12230">
    <property type="match status" value="1"/>
</dbReference>
<feature type="domain" description="Formyl transferase N-terminal" evidence="1">
    <location>
        <begin position="94"/>
        <end position="161"/>
    </location>
</feature>
<evidence type="ECO:0000259" key="1">
    <source>
        <dbReference type="Pfam" id="PF00551"/>
    </source>
</evidence>
<dbReference type="RefSeq" id="WP_061541219.1">
    <property type="nucleotide sequence ID" value="NZ_CP013232.1"/>
</dbReference>
<dbReference type="Pfam" id="PF00551">
    <property type="entry name" value="Formyl_trans_N"/>
    <property type="match status" value="1"/>
</dbReference>